<dbReference type="InterPro" id="IPR003409">
    <property type="entry name" value="MORN"/>
</dbReference>
<dbReference type="SUPFAM" id="SSF82185">
    <property type="entry name" value="Histone H3 K4-specific methyltransferase SET7/9 N-terminal domain"/>
    <property type="match status" value="1"/>
</dbReference>
<feature type="coiled-coil region" evidence="2">
    <location>
        <begin position="134"/>
        <end position="161"/>
    </location>
</feature>
<evidence type="ECO:0000256" key="3">
    <source>
        <dbReference type="SAM" id="Phobius"/>
    </source>
</evidence>
<feature type="transmembrane region" description="Helical" evidence="3">
    <location>
        <begin position="6"/>
        <end position="24"/>
    </location>
</feature>
<gene>
    <name evidence="4" type="ORF">JKP34_02010</name>
</gene>
<dbReference type="AlphaFoldDB" id="A0A937AJT1"/>
<evidence type="ECO:0000256" key="2">
    <source>
        <dbReference type="SAM" id="Coils"/>
    </source>
</evidence>
<dbReference type="PANTHER" id="PTHR43215:SF14">
    <property type="entry name" value="RADIAL SPOKE HEAD 1 HOMOLOG"/>
    <property type="match status" value="1"/>
</dbReference>
<reference evidence="4" key="1">
    <citation type="submission" date="2021-01" db="EMBL/GenBank/DDBJ databases">
        <title>Marivirga sp. nov., isolated from intertidal surface sediments.</title>
        <authorList>
            <person name="Zhang M."/>
        </authorList>
    </citation>
    <scope>NUCLEOTIDE SEQUENCE</scope>
    <source>
        <strain evidence="4">SM1354</strain>
    </source>
</reference>
<keyword evidence="3" id="KW-1133">Transmembrane helix</keyword>
<dbReference type="PANTHER" id="PTHR43215">
    <property type="entry name" value="RADIAL SPOKE HEAD 1 HOMOLOG"/>
    <property type="match status" value="1"/>
</dbReference>
<organism evidence="4 5">
    <name type="scientific">Marivirga atlantica</name>
    <dbReference type="NCBI Taxonomy" id="1548457"/>
    <lineage>
        <taxon>Bacteria</taxon>
        <taxon>Pseudomonadati</taxon>
        <taxon>Bacteroidota</taxon>
        <taxon>Cytophagia</taxon>
        <taxon>Cytophagales</taxon>
        <taxon>Marivirgaceae</taxon>
        <taxon>Marivirga</taxon>
    </lineage>
</organism>
<accession>A0A937AJT1</accession>
<dbReference type="EMBL" id="JAERQG010000001">
    <property type="protein sequence ID" value="MBL0764007.1"/>
    <property type="molecule type" value="Genomic_DNA"/>
</dbReference>
<evidence type="ECO:0008006" key="6">
    <source>
        <dbReference type="Google" id="ProtNLM"/>
    </source>
</evidence>
<comment type="caution">
    <text evidence="4">The sequence shown here is derived from an EMBL/GenBank/DDBJ whole genome shotgun (WGS) entry which is preliminary data.</text>
</comment>
<keyword evidence="5" id="KW-1185">Reference proteome</keyword>
<protein>
    <recommendedName>
        <fullName evidence="6">MORN repeat-containing protein</fullName>
    </recommendedName>
</protein>
<proteinExistence type="predicted"/>
<dbReference type="GO" id="GO:0005829">
    <property type="term" value="C:cytosol"/>
    <property type="evidence" value="ECO:0007669"/>
    <property type="project" value="TreeGrafter"/>
</dbReference>
<dbReference type="Proteomes" id="UP000642920">
    <property type="component" value="Unassembled WGS sequence"/>
</dbReference>
<name>A0A937AJT1_9BACT</name>
<dbReference type="Pfam" id="PF02493">
    <property type="entry name" value="MORN"/>
    <property type="match status" value="4"/>
</dbReference>
<dbReference type="Gene3D" id="2.20.110.10">
    <property type="entry name" value="Histone H3 K4-specific methyltransferase SET7/9 N-terminal domain"/>
    <property type="match status" value="2"/>
</dbReference>
<keyword evidence="2" id="KW-0175">Coiled coil</keyword>
<dbReference type="RefSeq" id="WP_201917178.1">
    <property type="nucleotide sequence ID" value="NZ_JAERQG010000001.1"/>
</dbReference>
<keyword evidence="1" id="KW-0677">Repeat</keyword>
<keyword evidence="3" id="KW-0472">Membrane</keyword>
<evidence type="ECO:0000256" key="1">
    <source>
        <dbReference type="ARBA" id="ARBA00022737"/>
    </source>
</evidence>
<evidence type="ECO:0000313" key="4">
    <source>
        <dbReference type="EMBL" id="MBL0764007.1"/>
    </source>
</evidence>
<keyword evidence="3" id="KW-0812">Transmembrane</keyword>
<evidence type="ECO:0000313" key="5">
    <source>
        <dbReference type="Proteomes" id="UP000642920"/>
    </source>
</evidence>
<dbReference type="SMART" id="SM00698">
    <property type="entry name" value="MORN"/>
    <property type="match status" value="4"/>
</dbReference>
<sequence>MKNYKSIILLVLVVLFGVLSLYLYKGRKEANSLLKNRAAEIEKNERQLQTFNEFQFADSLLYANNLKDALKNYSAMLDNVPDSLKQTVKQRIAFVNSVTAKNLTINDLVSDTASQTPNQENVIKAYETVNSRKLDSMQFALKKASMKIQNLQRQVKQQTTGDYLSFKSGKGNTVYYVGEIKNDMANGKGIALFGTGSRYEGEWKNNLRHGQGAFYWQDGEYYIGSYKDDKREGFGEYNWPNGEKYIGEWSNDKRNGKGTFYDEDGKVMTKGIWKNDELVEQSEN</sequence>